<name>A0A1F8GU75_9BACT</name>
<proteinExistence type="predicted"/>
<keyword evidence="1" id="KW-1133">Transmembrane helix</keyword>
<evidence type="ECO:0000256" key="1">
    <source>
        <dbReference type="SAM" id="Phobius"/>
    </source>
</evidence>
<sequence length="103" mass="11551">MEDATKNPSMVCNNCTHWGGGHHRFLLIRVILGLIILGIVFCVGVKVGEFKERFGFNGDDFSRGHSMMRYQLFSNYPQQGNMMYFNGAVPPPTVQTAPTLPSR</sequence>
<evidence type="ECO:0000313" key="3">
    <source>
        <dbReference type="Proteomes" id="UP000179047"/>
    </source>
</evidence>
<keyword evidence="1" id="KW-0812">Transmembrane</keyword>
<protein>
    <submittedName>
        <fullName evidence="2">Uncharacterized protein</fullName>
    </submittedName>
</protein>
<dbReference type="EMBL" id="MGKP01000023">
    <property type="protein sequence ID" value="OGN28178.1"/>
    <property type="molecule type" value="Genomic_DNA"/>
</dbReference>
<reference evidence="2 3" key="1">
    <citation type="journal article" date="2016" name="Nat. Commun.">
        <title>Thousands of microbial genomes shed light on interconnected biogeochemical processes in an aquifer system.</title>
        <authorList>
            <person name="Anantharaman K."/>
            <person name="Brown C.T."/>
            <person name="Hug L.A."/>
            <person name="Sharon I."/>
            <person name="Castelle C.J."/>
            <person name="Probst A.J."/>
            <person name="Thomas B.C."/>
            <person name="Singh A."/>
            <person name="Wilkins M.J."/>
            <person name="Karaoz U."/>
            <person name="Brodie E.L."/>
            <person name="Williams K.H."/>
            <person name="Hubbard S.S."/>
            <person name="Banfield J.F."/>
        </authorList>
    </citation>
    <scope>NUCLEOTIDE SEQUENCE [LARGE SCALE GENOMIC DNA]</scope>
</reference>
<dbReference type="Proteomes" id="UP000179047">
    <property type="component" value="Unassembled WGS sequence"/>
</dbReference>
<evidence type="ECO:0000313" key="2">
    <source>
        <dbReference type="EMBL" id="OGN28178.1"/>
    </source>
</evidence>
<feature type="transmembrane region" description="Helical" evidence="1">
    <location>
        <begin position="26"/>
        <end position="45"/>
    </location>
</feature>
<dbReference type="STRING" id="1802701.A3A33_02375"/>
<keyword evidence="1" id="KW-0472">Membrane</keyword>
<accession>A0A1F8GU75</accession>
<organism evidence="2 3">
    <name type="scientific">Candidatus Yanofskybacteria bacterium RIFCSPLOWO2_01_FULL_49_25</name>
    <dbReference type="NCBI Taxonomy" id="1802701"/>
    <lineage>
        <taxon>Bacteria</taxon>
        <taxon>Candidatus Yanofskyibacteriota</taxon>
    </lineage>
</organism>
<comment type="caution">
    <text evidence="2">The sequence shown here is derived from an EMBL/GenBank/DDBJ whole genome shotgun (WGS) entry which is preliminary data.</text>
</comment>
<dbReference type="AlphaFoldDB" id="A0A1F8GU75"/>
<gene>
    <name evidence="2" type="ORF">A3A33_02375</name>
</gene>